<dbReference type="RefSeq" id="WP_098454960.1">
    <property type="nucleotide sequence ID" value="NZ_PDJG01000001.1"/>
</dbReference>
<keyword evidence="6 8" id="KW-1133">Transmembrane helix</keyword>
<comment type="similarity">
    <text evidence="2">Belongs to the major facilitator superfamily. EmrB family.</text>
</comment>
<reference evidence="10 11" key="1">
    <citation type="submission" date="2017-10" db="EMBL/GenBank/DDBJ databases">
        <title>Sequencing the genomes of 1000 actinobacteria strains.</title>
        <authorList>
            <person name="Klenk H.-P."/>
        </authorList>
    </citation>
    <scope>NUCLEOTIDE SEQUENCE [LARGE SCALE GENOMIC DNA]</scope>
    <source>
        <strain evidence="10 11">DSM 18966</strain>
    </source>
</reference>
<dbReference type="Pfam" id="PF07690">
    <property type="entry name" value="MFS_1"/>
    <property type="match status" value="1"/>
</dbReference>
<dbReference type="PRINTS" id="PR01036">
    <property type="entry name" value="TCRTETB"/>
</dbReference>
<evidence type="ECO:0000256" key="2">
    <source>
        <dbReference type="ARBA" id="ARBA00008537"/>
    </source>
</evidence>
<dbReference type="Gene3D" id="1.20.1720.10">
    <property type="entry name" value="Multidrug resistance protein D"/>
    <property type="match status" value="1"/>
</dbReference>
<dbReference type="OrthoDB" id="7375466at2"/>
<name>A0A2A9E4C3_9MICO</name>
<comment type="subcellular location">
    <subcellularLocation>
        <location evidence="1">Cell membrane</location>
        <topology evidence="1">Multi-pass membrane protein</topology>
    </subcellularLocation>
</comment>
<dbReference type="PROSITE" id="PS50850">
    <property type="entry name" value="MFS"/>
    <property type="match status" value="1"/>
</dbReference>
<feature type="transmembrane region" description="Helical" evidence="8">
    <location>
        <begin position="345"/>
        <end position="363"/>
    </location>
</feature>
<feature type="transmembrane region" description="Helical" evidence="8">
    <location>
        <begin position="26"/>
        <end position="49"/>
    </location>
</feature>
<protein>
    <submittedName>
        <fullName evidence="10">EmrB/QacA subfamily drug resistance transporter</fullName>
    </submittedName>
</protein>
<dbReference type="InterPro" id="IPR036259">
    <property type="entry name" value="MFS_trans_sf"/>
</dbReference>
<accession>A0A2A9E4C3</accession>
<keyword evidence="7 8" id="KW-0472">Membrane</keyword>
<feature type="transmembrane region" description="Helical" evidence="8">
    <location>
        <begin position="418"/>
        <end position="437"/>
    </location>
</feature>
<dbReference type="Proteomes" id="UP000225548">
    <property type="component" value="Unassembled WGS sequence"/>
</dbReference>
<keyword evidence="4" id="KW-1003">Cell membrane</keyword>
<evidence type="ECO:0000256" key="1">
    <source>
        <dbReference type="ARBA" id="ARBA00004651"/>
    </source>
</evidence>
<dbReference type="PANTHER" id="PTHR42718">
    <property type="entry name" value="MAJOR FACILITATOR SUPERFAMILY MULTIDRUG TRANSPORTER MFSC"/>
    <property type="match status" value="1"/>
</dbReference>
<feature type="transmembrane region" description="Helical" evidence="8">
    <location>
        <begin position="311"/>
        <end position="333"/>
    </location>
</feature>
<feature type="transmembrane region" description="Helical" evidence="8">
    <location>
        <begin position="505"/>
        <end position="526"/>
    </location>
</feature>
<evidence type="ECO:0000259" key="9">
    <source>
        <dbReference type="PROSITE" id="PS50850"/>
    </source>
</evidence>
<dbReference type="InterPro" id="IPR011701">
    <property type="entry name" value="MFS"/>
</dbReference>
<feature type="transmembrane region" description="Helical" evidence="8">
    <location>
        <begin position="281"/>
        <end position="305"/>
    </location>
</feature>
<feature type="transmembrane region" description="Helical" evidence="8">
    <location>
        <begin position="151"/>
        <end position="169"/>
    </location>
</feature>
<evidence type="ECO:0000256" key="6">
    <source>
        <dbReference type="ARBA" id="ARBA00022989"/>
    </source>
</evidence>
<evidence type="ECO:0000313" key="11">
    <source>
        <dbReference type="Proteomes" id="UP000225548"/>
    </source>
</evidence>
<evidence type="ECO:0000313" key="10">
    <source>
        <dbReference type="EMBL" id="PFG33808.1"/>
    </source>
</evidence>
<evidence type="ECO:0000256" key="5">
    <source>
        <dbReference type="ARBA" id="ARBA00022692"/>
    </source>
</evidence>
<dbReference type="Gene3D" id="1.20.1250.20">
    <property type="entry name" value="MFS general substrate transporter like domains"/>
    <property type="match status" value="1"/>
</dbReference>
<dbReference type="SUPFAM" id="SSF103473">
    <property type="entry name" value="MFS general substrate transporter"/>
    <property type="match status" value="1"/>
</dbReference>
<comment type="caution">
    <text evidence="10">The sequence shown here is derived from an EMBL/GenBank/DDBJ whole genome shotgun (WGS) entry which is preliminary data.</text>
</comment>
<gene>
    <name evidence="10" type="ORF">ATL42_1700</name>
</gene>
<keyword evidence="3" id="KW-0813">Transport</keyword>
<dbReference type="PANTHER" id="PTHR42718:SF46">
    <property type="entry name" value="BLR6921 PROTEIN"/>
    <property type="match status" value="1"/>
</dbReference>
<evidence type="ECO:0000256" key="7">
    <source>
        <dbReference type="ARBA" id="ARBA00023136"/>
    </source>
</evidence>
<evidence type="ECO:0000256" key="8">
    <source>
        <dbReference type="SAM" id="Phobius"/>
    </source>
</evidence>
<keyword evidence="11" id="KW-1185">Reference proteome</keyword>
<dbReference type="GO" id="GO:0005886">
    <property type="term" value="C:plasma membrane"/>
    <property type="evidence" value="ECO:0007669"/>
    <property type="project" value="UniProtKB-SubCell"/>
</dbReference>
<sequence>MSATTAAAPTGPVDLHGRTPWSILPALLLGFFMIMVDTTIVNIAIPTLVDTFDVGLSAVGWVTSAYLLTYAVLLLVAGRLGDRYGPKQVFVLGLVVFTLTSAWCGLSGSIGMLIVARAAQGVGAALMTPQTMALITRVFPPQQRGAAMGTWGAVAGIATITGPVLGGLFVESWGWEWIFFVNVPVGIVALVFAFRTLPNLHTDKRSFDVLGVVLSVVGLSALVFGLQEGETYDWGTVWGPVSVPLLIAAGLLVIGVFLVWQHRQGPAALLPLSLFHHRNFSLANVSGMSVSFAMIGIFFPLTIFLQSTLGLSPLHAALVGLPGSLVSGVIAPVAGRLSDRFPAKWIMVTGFAALAAAALWLDLVMEPGTDPWSVVFPMLLFGVGTGCVFSPMASLATAGLDHTTAGAGAGAFNTTRQVGGVIGSAAIIAMLQARLAVTLPAAAAEAAQGLPASVRQGFVDGFDGAGASFTGAGGAVDVPAGVPAELADSIAAAATTAFNAGFAEAAGQTMLLVVAVLLVGLCAGVAMRRRSGHVATAG</sequence>
<feature type="transmembrane region" description="Helical" evidence="8">
    <location>
        <begin position="175"/>
        <end position="194"/>
    </location>
</feature>
<dbReference type="FunFam" id="1.20.1720.10:FF:000021">
    <property type="entry name" value="Drug resistance transporter, EmrB/QacA subfamily"/>
    <property type="match status" value="1"/>
</dbReference>
<feature type="transmembrane region" description="Helical" evidence="8">
    <location>
        <begin position="206"/>
        <end position="226"/>
    </location>
</feature>
<keyword evidence="5 8" id="KW-0812">Transmembrane</keyword>
<organism evidence="10 11">
    <name type="scientific">Sanguibacter antarcticus</name>
    <dbReference type="NCBI Taxonomy" id="372484"/>
    <lineage>
        <taxon>Bacteria</taxon>
        <taxon>Bacillati</taxon>
        <taxon>Actinomycetota</taxon>
        <taxon>Actinomycetes</taxon>
        <taxon>Micrococcales</taxon>
        <taxon>Sanguibacteraceae</taxon>
        <taxon>Sanguibacter</taxon>
    </lineage>
</organism>
<proteinExistence type="inferred from homology"/>
<feature type="domain" description="Major facilitator superfamily (MFS) profile" evidence="9">
    <location>
        <begin position="23"/>
        <end position="532"/>
    </location>
</feature>
<dbReference type="InterPro" id="IPR004638">
    <property type="entry name" value="EmrB-like"/>
</dbReference>
<feature type="transmembrane region" description="Helical" evidence="8">
    <location>
        <begin position="89"/>
        <end position="115"/>
    </location>
</feature>
<dbReference type="EMBL" id="PDJG01000001">
    <property type="protein sequence ID" value="PFG33808.1"/>
    <property type="molecule type" value="Genomic_DNA"/>
</dbReference>
<dbReference type="InterPro" id="IPR020846">
    <property type="entry name" value="MFS_dom"/>
</dbReference>
<dbReference type="GO" id="GO:0022857">
    <property type="term" value="F:transmembrane transporter activity"/>
    <property type="evidence" value="ECO:0007669"/>
    <property type="project" value="InterPro"/>
</dbReference>
<feature type="transmembrane region" description="Helical" evidence="8">
    <location>
        <begin position="238"/>
        <end position="260"/>
    </location>
</feature>
<feature type="transmembrane region" description="Helical" evidence="8">
    <location>
        <begin position="121"/>
        <end position="139"/>
    </location>
</feature>
<feature type="transmembrane region" description="Helical" evidence="8">
    <location>
        <begin position="375"/>
        <end position="397"/>
    </location>
</feature>
<evidence type="ECO:0000256" key="4">
    <source>
        <dbReference type="ARBA" id="ARBA00022475"/>
    </source>
</evidence>
<dbReference type="NCBIfam" id="TIGR00711">
    <property type="entry name" value="efflux_EmrB"/>
    <property type="match status" value="1"/>
</dbReference>
<evidence type="ECO:0000256" key="3">
    <source>
        <dbReference type="ARBA" id="ARBA00022448"/>
    </source>
</evidence>
<feature type="transmembrane region" description="Helical" evidence="8">
    <location>
        <begin position="55"/>
        <end position="77"/>
    </location>
</feature>
<dbReference type="AlphaFoldDB" id="A0A2A9E4C3"/>